<dbReference type="GO" id="GO:0045892">
    <property type="term" value="P:negative regulation of DNA-templated transcription"/>
    <property type="evidence" value="ECO:0007669"/>
    <property type="project" value="UniProtKB-ARBA"/>
</dbReference>
<comment type="similarity">
    <text evidence="1">Belongs to the CsoR family.</text>
</comment>
<dbReference type="Proteomes" id="UP000292373">
    <property type="component" value="Unassembled WGS sequence"/>
</dbReference>
<gene>
    <name evidence="3" type="ORF">ET989_03825</name>
</gene>
<dbReference type="GO" id="GO:0046872">
    <property type="term" value="F:metal ion binding"/>
    <property type="evidence" value="ECO:0007669"/>
    <property type="project" value="InterPro"/>
</dbReference>
<evidence type="ECO:0000313" key="4">
    <source>
        <dbReference type="Proteomes" id="UP000292373"/>
    </source>
</evidence>
<dbReference type="InterPro" id="IPR038390">
    <property type="entry name" value="Metal_Tscrpt_repr_sf"/>
</dbReference>
<protein>
    <submittedName>
        <fullName evidence="3">Transcriptional regulator</fullName>
    </submittedName>
</protein>
<accession>A0A4Q9KGG4</accession>
<evidence type="ECO:0000313" key="3">
    <source>
        <dbReference type="EMBL" id="TBT87440.1"/>
    </source>
</evidence>
<evidence type="ECO:0000256" key="2">
    <source>
        <dbReference type="ARBA" id="ARBA00023008"/>
    </source>
</evidence>
<organism evidence="3 4">
    <name type="scientific">Propioniciclava sinopodophylli</name>
    <dbReference type="NCBI Taxonomy" id="1837344"/>
    <lineage>
        <taxon>Bacteria</taxon>
        <taxon>Bacillati</taxon>
        <taxon>Actinomycetota</taxon>
        <taxon>Actinomycetes</taxon>
        <taxon>Propionibacteriales</taxon>
        <taxon>Propionibacteriaceae</taxon>
        <taxon>Propioniciclava</taxon>
    </lineage>
</organism>
<dbReference type="Gene3D" id="1.20.58.1000">
    <property type="entry name" value="Metal-sensitive repressor, helix protomer"/>
    <property type="match status" value="1"/>
</dbReference>
<dbReference type="PANTHER" id="PTHR33677">
    <property type="entry name" value="TRANSCRIPTIONAL REPRESSOR FRMR-RELATED"/>
    <property type="match status" value="1"/>
</dbReference>
<reference evidence="3 4" key="1">
    <citation type="submission" date="2019-01" db="EMBL/GenBank/DDBJ databases">
        <title>Lactibacter flavus gen. nov., sp. nov., a novel bacterium of the family Propionibacteriaceae isolated from raw milk and dairy products.</title>
        <authorList>
            <person name="Huptas C."/>
            <person name="Wenning M."/>
            <person name="Breitenwieser F."/>
            <person name="Doll E."/>
            <person name="Von Neubeck M."/>
            <person name="Busse H.-J."/>
            <person name="Scherer S."/>
        </authorList>
    </citation>
    <scope>NUCLEOTIDE SEQUENCE [LARGE SCALE GENOMIC DNA]</scope>
    <source>
        <strain evidence="3 4">KCTC 33808</strain>
    </source>
</reference>
<dbReference type="PANTHER" id="PTHR33677:SF5">
    <property type="entry name" value="TRANSCRIPTIONAL REPRESSOR FRMR"/>
    <property type="match status" value="1"/>
</dbReference>
<dbReference type="OrthoDB" id="9809524at2"/>
<dbReference type="Pfam" id="PF02583">
    <property type="entry name" value="Trns_repr_metal"/>
    <property type="match status" value="1"/>
</dbReference>
<dbReference type="CDD" id="cd10148">
    <property type="entry name" value="CsoR-like_DUF156"/>
    <property type="match status" value="1"/>
</dbReference>
<comment type="caution">
    <text evidence="3">The sequence shown here is derived from an EMBL/GenBank/DDBJ whole genome shotgun (WGS) entry which is preliminary data.</text>
</comment>
<dbReference type="InterPro" id="IPR003735">
    <property type="entry name" value="Metal_Tscrpt_repr"/>
</dbReference>
<dbReference type="EMBL" id="SDMQ01000002">
    <property type="protein sequence ID" value="TBT87440.1"/>
    <property type="molecule type" value="Genomic_DNA"/>
</dbReference>
<sequence>MHLPPEEMSAVVTRLKRAQGQLGGVIAMIEAGRECEDIVTQLAAVGKAVDRAAFLTISTGLRACLVDPENNAMDAAKLEKLFLSLA</sequence>
<evidence type="ECO:0000256" key="1">
    <source>
        <dbReference type="ARBA" id="ARBA00005428"/>
    </source>
</evidence>
<name>A0A4Q9KGG4_9ACTN</name>
<keyword evidence="2" id="KW-0186">Copper</keyword>
<dbReference type="RefSeq" id="WP_131167226.1">
    <property type="nucleotide sequence ID" value="NZ_SDMQ01000002.1"/>
</dbReference>
<keyword evidence="4" id="KW-1185">Reference proteome</keyword>
<dbReference type="AlphaFoldDB" id="A0A4Q9KGG4"/>
<proteinExistence type="inferred from homology"/>
<dbReference type="GO" id="GO:0003677">
    <property type="term" value="F:DNA binding"/>
    <property type="evidence" value="ECO:0007669"/>
    <property type="project" value="InterPro"/>
</dbReference>